<keyword evidence="2" id="KW-0812">Transmembrane</keyword>
<feature type="transmembrane region" description="Helical" evidence="2">
    <location>
        <begin position="12"/>
        <end position="29"/>
    </location>
</feature>
<name>A0AAV3YZY3_9GAST</name>
<evidence type="ECO:0000313" key="3">
    <source>
        <dbReference type="EMBL" id="GFN88729.1"/>
    </source>
</evidence>
<dbReference type="Proteomes" id="UP000735302">
    <property type="component" value="Unassembled WGS sequence"/>
</dbReference>
<protein>
    <submittedName>
        <fullName evidence="3">Uncharacterized protein</fullName>
    </submittedName>
</protein>
<feature type="compositionally biased region" description="Polar residues" evidence="1">
    <location>
        <begin position="720"/>
        <end position="733"/>
    </location>
</feature>
<feature type="compositionally biased region" description="Basic and acidic residues" evidence="1">
    <location>
        <begin position="921"/>
        <end position="935"/>
    </location>
</feature>
<feature type="compositionally biased region" description="Polar residues" evidence="1">
    <location>
        <begin position="325"/>
        <end position="342"/>
    </location>
</feature>
<feature type="region of interest" description="Disordered" evidence="1">
    <location>
        <begin position="1111"/>
        <end position="1135"/>
    </location>
</feature>
<organism evidence="3 4">
    <name type="scientific">Plakobranchus ocellatus</name>
    <dbReference type="NCBI Taxonomy" id="259542"/>
    <lineage>
        <taxon>Eukaryota</taxon>
        <taxon>Metazoa</taxon>
        <taxon>Spiralia</taxon>
        <taxon>Lophotrochozoa</taxon>
        <taxon>Mollusca</taxon>
        <taxon>Gastropoda</taxon>
        <taxon>Heterobranchia</taxon>
        <taxon>Euthyneura</taxon>
        <taxon>Panpulmonata</taxon>
        <taxon>Sacoglossa</taxon>
        <taxon>Placobranchoidea</taxon>
        <taxon>Plakobranchidae</taxon>
        <taxon>Plakobranchus</taxon>
    </lineage>
</organism>
<sequence length="1314" mass="150272">MLHYSRTGLDVTFLSSAATMFFSISLLLVQGTRFRQQDILHKNPLPVARPDLQEVIEYAVSRHGQWPIHPHNPKFAAQRVFPKPEYLLTSLNSIKRANDASTFKRISFTRISKTFTDSAPEFVHKKNHDSGRELYSEPRNIAESYKLKMAASISPKRDLKSPFSGSVKNSYSKDFTRWEKFRLQSWKHSVSQNRVSNNKTRKRFNQMPKWKNKRKNQRMPPELDAISPKLKSKIDTRPKRIISDTVNFSNSGRGSIRPSNTVIGETQARQSLVRNGSAEPGGGSGYGARTVRKHQPAIWKTNLLQNRFGKDSQSSRARKRKDAFENNSFFPQQAQRGSHISSSLLTLSNPGRIPIFTRMVSDTFQKHQTNIHRHKLIRSFHATQTTLHGTAEYKLGQNSMKMKHRKENSNKFPRRLTTHQARRRNPSFIQFGKKRRVENPVNYQSTAFNYLQRSHSLPHNAPFVRGETRFSDNTVLNNITSQDFLRAFTRLNKNPFGNWRNRILKTSNEYNIFVKKLEEKGRLLTGAINRNDVSGLKHGGIEQRKAQIDTFSLSKNSDTETDKKFDDQFSVQSVKEKLPQISDSGKNVQEADRKAVRVKRNSAEINSNRDKNSYRHNENNSDDNKSNTEHKNNDSTNSNSSENRSSNNKKHKNSILIYPKNTSYVENVTAKFEMTLKRSNVFLPLLAETSRTTKSREKSRSDWENPMIPSKGNKTKVSLERNSSNPRPVTHNATNERRKSGRLRRVYRKWDTARRQGNEPFNYFTRVLTSPHELNDASVTGDGGEGTRVTPLQSVYTGVEYVSTEPRLWPGTPKKHLEILTKFKKHCLRLRGKRESHQYSLTAQDELRKQVEICFGKNGKDLSIFCKHRKKDTNKTAQQFLTVRSSEEWGKIGTGLKNSSKSKNAERENIAEFTNFSSRSTEGKSNKFSCDHPRVGETPYPQVDEKHFCGTKTKMKCRIKMAAKRLAESVKTWNSKLGNIENKEVQIDRNIDRTLKNSGTNQKRDGNNHPVVEDTNSRRNSQQLEQQAKKHAKHESDINSTAKFDNLPHKNSRKANFSSNYKISINGYSANKDIRSSDTNPSAMNIIPSVKMNVTDNNINDTGISVTEISRKSSNTNNTSTNVLEPSRKSGDPKGNVFDAKHREGFLKYGDILSTMDLLPQSQLIQMKIEKPTHFDMNIRSNNGAKSILGDISFQPTNSTKISLKNFRLKQSNAKIDDIFGHNSTSGLRHRKPRSAEMYPHSDDVNTPNATDDHYYHEYANGSEDLQNQSHEQAEMESGKIPVYGVILIPFENSHMFSLFKVFGAVEIALREVI</sequence>
<keyword evidence="2" id="KW-1133">Transmembrane helix</keyword>
<evidence type="ECO:0000256" key="1">
    <source>
        <dbReference type="SAM" id="MobiDB-lite"/>
    </source>
</evidence>
<feature type="compositionally biased region" description="Basic and acidic residues" evidence="1">
    <location>
        <begin position="607"/>
        <end position="633"/>
    </location>
</feature>
<proteinExistence type="predicted"/>
<keyword evidence="4" id="KW-1185">Reference proteome</keyword>
<comment type="caution">
    <text evidence="3">The sequence shown here is derived from an EMBL/GenBank/DDBJ whole genome shotgun (WGS) entry which is preliminary data.</text>
</comment>
<feature type="compositionally biased region" description="Low complexity" evidence="1">
    <location>
        <begin position="634"/>
        <end position="646"/>
    </location>
</feature>
<evidence type="ECO:0000313" key="4">
    <source>
        <dbReference type="Proteomes" id="UP000735302"/>
    </source>
</evidence>
<dbReference type="EMBL" id="BLXT01001881">
    <property type="protein sequence ID" value="GFN88729.1"/>
    <property type="molecule type" value="Genomic_DNA"/>
</dbReference>
<feature type="region of interest" description="Disordered" evidence="1">
    <location>
        <begin position="991"/>
        <end position="1055"/>
    </location>
</feature>
<evidence type="ECO:0000256" key="2">
    <source>
        <dbReference type="SAM" id="Phobius"/>
    </source>
</evidence>
<feature type="region of interest" description="Disordered" evidence="1">
    <location>
        <begin position="690"/>
        <end position="739"/>
    </location>
</feature>
<feature type="region of interest" description="Disordered" evidence="1">
    <location>
        <begin position="914"/>
        <end position="937"/>
    </location>
</feature>
<feature type="region of interest" description="Disordered" evidence="1">
    <location>
        <begin position="576"/>
        <end position="655"/>
    </location>
</feature>
<feature type="compositionally biased region" description="Low complexity" evidence="1">
    <location>
        <begin position="1113"/>
        <end position="1122"/>
    </location>
</feature>
<accession>A0AAV3YZY3</accession>
<reference evidence="3 4" key="1">
    <citation type="journal article" date="2021" name="Elife">
        <title>Chloroplast acquisition without the gene transfer in kleptoplastic sea slugs, Plakobranchus ocellatus.</title>
        <authorList>
            <person name="Maeda T."/>
            <person name="Takahashi S."/>
            <person name="Yoshida T."/>
            <person name="Shimamura S."/>
            <person name="Takaki Y."/>
            <person name="Nagai Y."/>
            <person name="Toyoda A."/>
            <person name="Suzuki Y."/>
            <person name="Arimoto A."/>
            <person name="Ishii H."/>
            <person name="Satoh N."/>
            <person name="Nishiyama T."/>
            <person name="Hasebe M."/>
            <person name="Maruyama T."/>
            <person name="Minagawa J."/>
            <person name="Obokata J."/>
            <person name="Shigenobu S."/>
        </authorList>
    </citation>
    <scope>NUCLEOTIDE SEQUENCE [LARGE SCALE GENOMIC DNA]</scope>
</reference>
<feature type="region of interest" description="Disordered" evidence="1">
    <location>
        <begin position="1220"/>
        <end position="1256"/>
    </location>
</feature>
<feature type="region of interest" description="Disordered" evidence="1">
    <location>
        <begin position="308"/>
        <end position="342"/>
    </location>
</feature>
<keyword evidence="2" id="KW-0472">Membrane</keyword>
<feature type="compositionally biased region" description="Basic and acidic residues" evidence="1">
    <location>
        <begin position="694"/>
        <end position="703"/>
    </location>
</feature>
<gene>
    <name evidence="3" type="ORF">PoB_001523500</name>
</gene>
<feature type="compositionally biased region" description="Basic and acidic residues" evidence="1">
    <location>
        <begin position="1002"/>
        <end position="1017"/>
    </location>
</feature>